<comment type="caution">
    <text evidence="2">The sequence shown here is derived from an EMBL/GenBank/DDBJ whole genome shotgun (WGS) entry which is preliminary data.</text>
</comment>
<name>A0A4Y2N6T8_ARAVE</name>
<evidence type="ECO:0000313" key="2">
    <source>
        <dbReference type="EMBL" id="GBN34389.1"/>
    </source>
</evidence>
<organism evidence="2 3">
    <name type="scientific">Araneus ventricosus</name>
    <name type="common">Orbweaver spider</name>
    <name type="synonym">Epeira ventricosa</name>
    <dbReference type="NCBI Taxonomy" id="182803"/>
    <lineage>
        <taxon>Eukaryota</taxon>
        <taxon>Metazoa</taxon>
        <taxon>Ecdysozoa</taxon>
        <taxon>Arthropoda</taxon>
        <taxon>Chelicerata</taxon>
        <taxon>Arachnida</taxon>
        <taxon>Araneae</taxon>
        <taxon>Araneomorphae</taxon>
        <taxon>Entelegynae</taxon>
        <taxon>Araneoidea</taxon>
        <taxon>Araneidae</taxon>
        <taxon>Araneus</taxon>
    </lineage>
</organism>
<protein>
    <submittedName>
        <fullName evidence="2">Uncharacterized protein</fullName>
    </submittedName>
</protein>
<accession>A0A4Y2N6T8</accession>
<reference evidence="2 3" key="1">
    <citation type="journal article" date="2019" name="Sci. Rep.">
        <title>Orb-weaving spider Araneus ventricosus genome elucidates the spidroin gene catalogue.</title>
        <authorList>
            <person name="Kono N."/>
            <person name="Nakamura H."/>
            <person name="Ohtoshi R."/>
            <person name="Moran D.A.P."/>
            <person name="Shinohara A."/>
            <person name="Yoshida Y."/>
            <person name="Fujiwara M."/>
            <person name="Mori M."/>
            <person name="Tomita M."/>
            <person name="Arakawa K."/>
        </authorList>
    </citation>
    <scope>NUCLEOTIDE SEQUENCE [LARGE SCALE GENOMIC DNA]</scope>
</reference>
<dbReference type="Proteomes" id="UP000499080">
    <property type="component" value="Unassembled WGS sequence"/>
</dbReference>
<proteinExistence type="predicted"/>
<evidence type="ECO:0000256" key="1">
    <source>
        <dbReference type="SAM" id="MobiDB-lite"/>
    </source>
</evidence>
<dbReference type="AlphaFoldDB" id="A0A4Y2N6T8"/>
<gene>
    <name evidence="2" type="ORF">AVEN_184980_1</name>
</gene>
<keyword evidence="3" id="KW-1185">Reference proteome</keyword>
<sequence>MTKRCTNLILGSNKQILQKGKKAVTQQHSVRQTDNADPPPEVVHEAHCQDRSGSPELESYIPSKAAGPSTDVANREDLGAVATERPKTSTTGPLLPQGGAAHSETSTPRKGQRYSLNPGRILRRPRLHDLSILRISEPERATRGHHSLHCLVDRTVQDKKQFDDIRKSS</sequence>
<feature type="region of interest" description="Disordered" evidence="1">
    <location>
        <begin position="19"/>
        <end position="116"/>
    </location>
</feature>
<evidence type="ECO:0000313" key="3">
    <source>
        <dbReference type="Proteomes" id="UP000499080"/>
    </source>
</evidence>
<feature type="compositionally biased region" description="Polar residues" evidence="1">
    <location>
        <begin position="24"/>
        <end position="35"/>
    </location>
</feature>
<dbReference type="EMBL" id="BGPR01008526">
    <property type="protein sequence ID" value="GBN34389.1"/>
    <property type="molecule type" value="Genomic_DNA"/>
</dbReference>